<dbReference type="Proteomes" id="UP000663853">
    <property type="component" value="Unassembled WGS sequence"/>
</dbReference>
<dbReference type="InterPro" id="IPR018712">
    <property type="entry name" value="Tle1-like_cat"/>
</dbReference>
<dbReference type="PANTHER" id="PTHR33840">
    <property type="match status" value="1"/>
</dbReference>
<gene>
    <name evidence="2" type="ORF">RDB_LOCUS108290</name>
</gene>
<protein>
    <recommendedName>
        <fullName evidence="1">T6SS Phospholipase effector Tle1-like catalytic domain-containing protein</fullName>
    </recommendedName>
</protein>
<organism evidence="2 3">
    <name type="scientific">Rhizoctonia solani</name>
    <dbReference type="NCBI Taxonomy" id="456999"/>
    <lineage>
        <taxon>Eukaryota</taxon>
        <taxon>Fungi</taxon>
        <taxon>Dikarya</taxon>
        <taxon>Basidiomycota</taxon>
        <taxon>Agaricomycotina</taxon>
        <taxon>Agaricomycetes</taxon>
        <taxon>Cantharellales</taxon>
        <taxon>Ceratobasidiaceae</taxon>
        <taxon>Rhizoctonia</taxon>
    </lineage>
</organism>
<name>A0A8H3CZ84_9AGAM</name>
<feature type="domain" description="T6SS Phospholipase effector Tle1-like catalytic" evidence="1">
    <location>
        <begin position="20"/>
        <end position="276"/>
    </location>
</feature>
<evidence type="ECO:0000313" key="3">
    <source>
        <dbReference type="Proteomes" id="UP000663853"/>
    </source>
</evidence>
<proteinExistence type="predicted"/>
<dbReference type="EMBL" id="CAJMXA010003475">
    <property type="protein sequence ID" value="CAE6497348.1"/>
    <property type="molecule type" value="Genomic_DNA"/>
</dbReference>
<accession>A0A8H3CZ84</accession>
<evidence type="ECO:0000313" key="2">
    <source>
        <dbReference type="EMBL" id="CAE6497348.1"/>
    </source>
</evidence>
<dbReference type="Pfam" id="PF09994">
    <property type="entry name" value="T6SS_Tle1-like_cat"/>
    <property type="match status" value="1"/>
</dbReference>
<comment type="caution">
    <text evidence="2">The sequence shown here is derived from an EMBL/GenBank/DDBJ whole genome shotgun (WGS) entry which is preliminary data.</text>
</comment>
<dbReference type="OrthoDB" id="8830751at2759"/>
<dbReference type="InterPro" id="IPR029058">
    <property type="entry name" value="AB_hydrolase_fold"/>
</dbReference>
<dbReference type="AlphaFoldDB" id="A0A8H3CZ84"/>
<dbReference type="SUPFAM" id="SSF53474">
    <property type="entry name" value="alpha/beta-Hydrolases"/>
    <property type="match status" value="1"/>
</dbReference>
<reference evidence="2" key="1">
    <citation type="submission" date="2021-01" db="EMBL/GenBank/DDBJ databases">
        <authorList>
            <person name="Kaushik A."/>
        </authorList>
    </citation>
    <scope>NUCLEOTIDE SEQUENCE</scope>
    <source>
        <strain evidence="2">AG6-10EEA</strain>
    </source>
</reference>
<evidence type="ECO:0000259" key="1">
    <source>
        <dbReference type="Pfam" id="PF09994"/>
    </source>
</evidence>
<dbReference type="PANTHER" id="PTHR33840:SF1">
    <property type="entry name" value="TLE1 PHOSPHOLIPASE DOMAIN-CONTAINING PROTEIN"/>
    <property type="match status" value="1"/>
</dbReference>
<sequence>MDLEQDWTTLPDEVGGGEPKYIMVFCDGTGKDGEKLAKKEVPTNVYRLYQLIERLPDWLDLEGKSYRKIAYYIPGVGSRLHGTAGLLAKLHGMATVHAVVTAYLFIAQYYKPGDRICLFGYSRGAFAARKVANLIFHCGLSATRESLLQQWVRREKPVDWHKNSDGFELEMNGHPLIPIRYLGVWDTVCAVRDLPRIAQVKDMLGIREEEIPRNVEHAFHAVAFHENRKPFRVTLLEDNNLTNMQEVWFPGCHSDVGGGGEEVTDLPKISLEWMMSHLDIFNSTQVKGMTPLDYAHYHSLNPHNSSRYEKALAKDIDKNLLSLDKLSARTGWNRIGNINKLTTTYGPFPFTGGGNAG</sequence>